<dbReference type="Proteomes" id="UP000242310">
    <property type="component" value="Unassembled WGS sequence"/>
</dbReference>
<dbReference type="EMBL" id="PYAV01000004">
    <property type="protein sequence ID" value="PSL48437.1"/>
    <property type="molecule type" value="Genomic_DNA"/>
</dbReference>
<evidence type="ECO:0000256" key="3">
    <source>
        <dbReference type="SAM" id="SignalP"/>
    </source>
</evidence>
<gene>
    <name evidence="5" type="ORF">B0H94_10437</name>
</gene>
<dbReference type="AlphaFoldDB" id="A0A2P8HQE7"/>
<dbReference type="PANTHER" id="PTHR33308:SF9">
    <property type="entry name" value="PEPTIDOGLYCAN HYDROLASE FLGJ"/>
    <property type="match status" value="1"/>
</dbReference>
<dbReference type="Pfam" id="PF13205">
    <property type="entry name" value="Big_5"/>
    <property type="match status" value="1"/>
</dbReference>
<organism evidence="5 6">
    <name type="scientific">Salsuginibacillus halophilus</name>
    <dbReference type="NCBI Taxonomy" id="517424"/>
    <lineage>
        <taxon>Bacteria</taxon>
        <taxon>Bacillati</taxon>
        <taxon>Bacillota</taxon>
        <taxon>Bacilli</taxon>
        <taxon>Bacillales</taxon>
        <taxon>Bacillaceae</taxon>
        <taxon>Salsuginibacillus</taxon>
    </lineage>
</organism>
<dbReference type="InterPro" id="IPR032812">
    <property type="entry name" value="SbsA_Ig"/>
</dbReference>
<feature type="signal peptide" evidence="3">
    <location>
        <begin position="1"/>
        <end position="22"/>
    </location>
</feature>
<feature type="domain" description="Mannosyl-glycoprotein endo-beta-N-acetylglucosamidase-like" evidence="4">
    <location>
        <begin position="318"/>
        <end position="445"/>
    </location>
</feature>
<feature type="chain" id="PRO_5039164100" evidence="3">
    <location>
        <begin position="23"/>
        <end position="448"/>
    </location>
</feature>
<dbReference type="OrthoDB" id="9816557at2"/>
<dbReference type="Pfam" id="PF01832">
    <property type="entry name" value="Glucosaminidase"/>
    <property type="match status" value="1"/>
</dbReference>
<protein>
    <submittedName>
        <fullName evidence="5">Beta-N-acetylglucosaminidase</fullName>
    </submittedName>
</protein>
<name>A0A2P8HQE7_9BACI</name>
<evidence type="ECO:0000256" key="1">
    <source>
        <dbReference type="ARBA" id="ARBA00022729"/>
    </source>
</evidence>
<dbReference type="PANTHER" id="PTHR33308">
    <property type="entry name" value="PEPTIDOGLYCAN HYDROLASE FLGJ"/>
    <property type="match status" value="1"/>
</dbReference>
<proteinExistence type="predicted"/>
<dbReference type="InterPro" id="IPR051056">
    <property type="entry name" value="Glycosyl_Hydrolase_73"/>
</dbReference>
<dbReference type="RefSeq" id="WP_106588010.1">
    <property type="nucleotide sequence ID" value="NZ_PYAV01000004.1"/>
</dbReference>
<evidence type="ECO:0000259" key="4">
    <source>
        <dbReference type="SMART" id="SM00047"/>
    </source>
</evidence>
<dbReference type="SMART" id="SM00047">
    <property type="entry name" value="LYZ2"/>
    <property type="match status" value="1"/>
</dbReference>
<comment type="caution">
    <text evidence="5">The sequence shown here is derived from an EMBL/GenBank/DDBJ whole genome shotgun (WGS) entry which is preliminary data.</text>
</comment>
<keyword evidence="2" id="KW-0378">Hydrolase</keyword>
<evidence type="ECO:0000256" key="2">
    <source>
        <dbReference type="ARBA" id="ARBA00022801"/>
    </source>
</evidence>
<evidence type="ECO:0000313" key="6">
    <source>
        <dbReference type="Proteomes" id="UP000242310"/>
    </source>
</evidence>
<keyword evidence="1 3" id="KW-0732">Signal</keyword>
<sequence length="448" mass="49757">MRLLTGVTLICGGLILPTAAAAFEAPESDIDIDHTWTITWNEAVDVDTAEAAIQIIDEDDSAHDISVQPVDGTPEAVQVIPLTDYEPNRTYTLTVDETAASADGTAMDETITHPFETETVTWETADHVDGDWVRTDSFETWEAAREQVDEHDAILQDEEVVWAHEGTAVTGAAVTNIYPTKNLASGGGAITYVAGHTTMELLSAGEDWVEVEISGAHGYTPAAAVELRPEVTKPNRSYYKNNNGELYHYIHRAAGYDGAYHYGPAPDFLDEGERAYSTDGINFGEDMYEHPYTFKDITEPTDLDEDDFDDIFAEHRPDAPLREGIEYFFKAEDKHDTNAFYLLTHAIHESSWGESMIAEEKNNFFGINAVDSNPFENATTYESMKDGVIEGAAFISNGYLDENDWRYEGPFPGFKGAGMNVRYASDPYWGQKMAGFMYRLSEAVDDDE</sequence>
<dbReference type="GO" id="GO:0004040">
    <property type="term" value="F:amidase activity"/>
    <property type="evidence" value="ECO:0007669"/>
    <property type="project" value="InterPro"/>
</dbReference>
<keyword evidence="6" id="KW-1185">Reference proteome</keyword>
<dbReference type="InterPro" id="IPR002901">
    <property type="entry name" value="MGlyc_endo_b_GlcNAc-like_dom"/>
</dbReference>
<evidence type="ECO:0000313" key="5">
    <source>
        <dbReference type="EMBL" id="PSL48437.1"/>
    </source>
</evidence>
<accession>A0A2P8HQE7</accession>
<dbReference type="Gene3D" id="1.10.530.10">
    <property type="match status" value="1"/>
</dbReference>
<reference evidence="5 6" key="1">
    <citation type="submission" date="2018-03" db="EMBL/GenBank/DDBJ databases">
        <title>Genomic Encyclopedia of Type Strains, Phase III (KMG-III): the genomes of soil and plant-associated and newly described type strains.</title>
        <authorList>
            <person name="Whitman W."/>
        </authorList>
    </citation>
    <scope>NUCLEOTIDE SEQUENCE [LARGE SCALE GENOMIC DNA]</scope>
    <source>
        <strain evidence="5 6">CGMCC 1.07653</strain>
    </source>
</reference>